<accession>A0A8J3E425</accession>
<evidence type="ECO:0000313" key="1">
    <source>
        <dbReference type="EMBL" id="GGF23630.1"/>
    </source>
</evidence>
<protein>
    <submittedName>
        <fullName evidence="1">Type II secretion system protein L</fullName>
    </submittedName>
</protein>
<keyword evidence="2" id="KW-1185">Reference proteome</keyword>
<dbReference type="SUPFAM" id="SSF53067">
    <property type="entry name" value="Actin-like ATPase domain"/>
    <property type="match status" value="1"/>
</dbReference>
<dbReference type="PANTHER" id="PTHR40278:SF1">
    <property type="entry name" value="DNA UTILIZATION PROTEIN HOFN"/>
    <property type="match status" value="1"/>
</dbReference>
<comment type="caution">
    <text evidence="1">The sequence shown here is derived from an EMBL/GenBank/DDBJ whole genome shotgun (WGS) entry which is preliminary data.</text>
</comment>
<dbReference type="RefSeq" id="WP_189047537.1">
    <property type="nucleotide sequence ID" value="NZ_BMJQ01000008.1"/>
</dbReference>
<proteinExistence type="predicted"/>
<dbReference type="InterPro" id="IPR052534">
    <property type="entry name" value="Extracell_DNA_Util/SecSys_Comp"/>
</dbReference>
<name>A0A8J3E425_9PROT</name>
<reference evidence="1" key="2">
    <citation type="submission" date="2020-09" db="EMBL/GenBank/DDBJ databases">
        <authorList>
            <person name="Sun Q."/>
            <person name="Zhou Y."/>
        </authorList>
    </citation>
    <scope>NUCLEOTIDE SEQUENCE</scope>
    <source>
        <strain evidence="1">CGMCC 1.15725</strain>
    </source>
</reference>
<dbReference type="PANTHER" id="PTHR40278">
    <property type="entry name" value="DNA UTILIZATION PROTEIN HOFN"/>
    <property type="match status" value="1"/>
</dbReference>
<dbReference type="InterPro" id="IPR043129">
    <property type="entry name" value="ATPase_NBD"/>
</dbReference>
<organism evidence="1 2">
    <name type="scientific">Aliidongia dinghuensis</name>
    <dbReference type="NCBI Taxonomy" id="1867774"/>
    <lineage>
        <taxon>Bacteria</taxon>
        <taxon>Pseudomonadati</taxon>
        <taxon>Pseudomonadota</taxon>
        <taxon>Alphaproteobacteria</taxon>
        <taxon>Rhodospirillales</taxon>
        <taxon>Dongiaceae</taxon>
        <taxon>Aliidongia</taxon>
    </lineage>
</organism>
<evidence type="ECO:0000313" key="2">
    <source>
        <dbReference type="Proteomes" id="UP000646365"/>
    </source>
</evidence>
<reference evidence="1" key="1">
    <citation type="journal article" date="2014" name="Int. J. Syst. Evol. Microbiol.">
        <title>Complete genome sequence of Corynebacterium casei LMG S-19264T (=DSM 44701T), isolated from a smear-ripened cheese.</title>
        <authorList>
            <consortium name="US DOE Joint Genome Institute (JGI-PGF)"/>
            <person name="Walter F."/>
            <person name="Albersmeier A."/>
            <person name="Kalinowski J."/>
            <person name="Ruckert C."/>
        </authorList>
    </citation>
    <scope>NUCLEOTIDE SEQUENCE</scope>
    <source>
        <strain evidence="1">CGMCC 1.15725</strain>
    </source>
</reference>
<dbReference type="Gene3D" id="3.30.1490.300">
    <property type="match status" value="1"/>
</dbReference>
<sequence length="347" mass="37281">MTIGTFFSWWGEQLRSLLPANLAAAMPLDHDAVLLTLDANGEPAAVEVALRKRGQTSRLGRFTLDGPGLRALKQAAALPGRPPTIALGLDPAFLLEKQLTLPLAAERELVRVLGFEMDRETPFSVDEVYWDAAVLERDRRQNRLAVRLSLVPRAPLADLMRDLAAAEIAPTMLAPRLPDGTVRWIALDHSGVGNRGWRGRAVPAMAVAAAVLALVAIGVPFTRQILVLREVDARIATLQPAVDEAAKLRRQITGGGGEAIAAERAKFANPIKVLAAATEALPDDTHLTDLSLKNRKLSLIGQSAAAARLLGQLAADPGFKDPAFAAPVTKLEANRQEIFSITTEVRP</sequence>
<dbReference type="Pfam" id="PF05137">
    <property type="entry name" value="PilN"/>
    <property type="match status" value="1"/>
</dbReference>
<dbReference type="AlphaFoldDB" id="A0A8J3E425"/>
<dbReference type="InterPro" id="IPR007813">
    <property type="entry name" value="PilN"/>
</dbReference>
<gene>
    <name evidence="1" type="primary">pefL</name>
    <name evidence="1" type="ORF">GCM10011611_32120</name>
</gene>
<dbReference type="Proteomes" id="UP000646365">
    <property type="component" value="Unassembled WGS sequence"/>
</dbReference>
<dbReference type="EMBL" id="BMJQ01000008">
    <property type="protein sequence ID" value="GGF23630.1"/>
    <property type="molecule type" value="Genomic_DNA"/>
</dbReference>